<keyword evidence="3" id="KW-1185">Reference proteome</keyword>
<dbReference type="CDD" id="cd07721">
    <property type="entry name" value="yflN-like_MBL-fold"/>
    <property type="match status" value="1"/>
</dbReference>
<feature type="domain" description="Metallo-beta-lactamase" evidence="1">
    <location>
        <begin position="24"/>
        <end position="213"/>
    </location>
</feature>
<dbReference type="OrthoDB" id="197151at2157"/>
<reference evidence="2 3" key="1">
    <citation type="submission" date="2020-07" db="EMBL/GenBank/DDBJ databases">
        <title>Natrinema (YPL30) sp. nov. and Haloterrigena xxxxxx (YPL8) sp. nov., isolated from a salt mine.</title>
        <authorList>
            <person name="Cui H."/>
        </authorList>
    </citation>
    <scope>NUCLEOTIDE SEQUENCE [LARGE SCALE GENOMIC DNA]</scope>
    <source>
        <strain evidence="2 3">YPL13</strain>
    </source>
</reference>
<dbReference type="SUPFAM" id="SSF56281">
    <property type="entry name" value="Metallo-hydrolase/oxidoreductase"/>
    <property type="match status" value="1"/>
</dbReference>
<dbReference type="EMBL" id="CP059154">
    <property type="protein sequence ID" value="QLK26625.1"/>
    <property type="molecule type" value="Genomic_DNA"/>
</dbReference>
<protein>
    <submittedName>
        <fullName evidence="2">MBL fold metallo-hydrolase</fullName>
    </submittedName>
</protein>
<organism evidence="2 3">
    <name type="scientific">Natrinema zhouii</name>
    <dbReference type="NCBI Taxonomy" id="1710539"/>
    <lineage>
        <taxon>Archaea</taxon>
        <taxon>Methanobacteriati</taxon>
        <taxon>Methanobacteriota</taxon>
        <taxon>Stenosarchaea group</taxon>
        <taxon>Halobacteria</taxon>
        <taxon>Halobacteriales</taxon>
        <taxon>Natrialbaceae</taxon>
        <taxon>Natrinema</taxon>
    </lineage>
</organism>
<sequence length="233" mass="24921">MNERNDPGAYALPLTLEYGDREITVTPTAVETDRGLILIDAGPAGAVGQLETHLMELGFELEDIWLVLLTHHDGDHVGGLAELLERVDATVATHRDEAPYVSGEREPIKGDGDRYPPVDVDIELVDGVRFPTLAGPMEVVATPGHAPGHLSIYFPTGNLLVAGDALVADGGEGTNGEGPLAGPKPHFTPDMDRAIESVGALAALEIDHTLCYHGGYVDQGTDRIREIHEQLQE</sequence>
<dbReference type="Pfam" id="PF00753">
    <property type="entry name" value="Lactamase_B"/>
    <property type="match status" value="1"/>
</dbReference>
<dbReference type="PANTHER" id="PTHR42951">
    <property type="entry name" value="METALLO-BETA-LACTAMASE DOMAIN-CONTAINING"/>
    <property type="match status" value="1"/>
</dbReference>
<dbReference type="Gene3D" id="3.60.15.10">
    <property type="entry name" value="Ribonuclease Z/Hydroxyacylglutathione hydrolase-like"/>
    <property type="match status" value="1"/>
</dbReference>
<name>A0A7D6H0F3_9EURY</name>
<dbReference type="InterPro" id="IPR050855">
    <property type="entry name" value="NDM-1-like"/>
</dbReference>
<dbReference type="SMART" id="SM00849">
    <property type="entry name" value="Lactamase_B"/>
    <property type="match status" value="1"/>
</dbReference>
<dbReference type="RefSeq" id="WP_180841798.1">
    <property type="nucleotide sequence ID" value="NZ_CP059154.1"/>
</dbReference>
<gene>
    <name evidence="2" type="ORF">HYG81_03135</name>
</gene>
<evidence type="ECO:0000313" key="3">
    <source>
        <dbReference type="Proteomes" id="UP000510869"/>
    </source>
</evidence>
<dbReference type="InterPro" id="IPR036866">
    <property type="entry name" value="RibonucZ/Hydroxyglut_hydro"/>
</dbReference>
<dbReference type="Proteomes" id="UP000510869">
    <property type="component" value="Chromosome"/>
</dbReference>
<evidence type="ECO:0000313" key="2">
    <source>
        <dbReference type="EMBL" id="QLK26625.1"/>
    </source>
</evidence>
<dbReference type="PANTHER" id="PTHR42951:SF15">
    <property type="entry name" value="METALLO-BETA-LACTAMASE SUPERFAMILY PROTEIN"/>
    <property type="match status" value="1"/>
</dbReference>
<evidence type="ECO:0000259" key="1">
    <source>
        <dbReference type="SMART" id="SM00849"/>
    </source>
</evidence>
<accession>A0A7D6H0F3</accession>
<dbReference type="AlphaFoldDB" id="A0A7D6H0F3"/>
<dbReference type="KEGG" id="nay:HYG81_03135"/>
<proteinExistence type="predicted"/>
<dbReference type="GeneID" id="56142166"/>
<dbReference type="InterPro" id="IPR001279">
    <property type="entry name" value="Metallo-B-lactamas"/>
</dbReference>